<feature type="region of interest" description="Disordered" evidence="2">
    <location>
        <begin position="359"/>
        <end position="427"/>
    </location>
</feature>
<sequence length="427" mass="46277">MSLAWPTQYAPASFPATQLHASATAPPPPAPSSLPLSSALPPAPPARDLHSARIKFVLDKVRLELDAAREAVKEVCKLQEAVEGVREEVRVLKRGWDERERELKEAFVEAVKETMEEHLAPLRVGLASLADQFNASLSTQKCEFDAALKDASASVVRETEEKVRLVEEEVGKRIQDVRGQIKDEMRAATQKLEEKLTGVVRTAEGDAATVRALEDKVEELEGKLRVAEQEQLAAKQEQLEAAAIEAAKKQPTPPFQRAASSTPVRPPSSASPTRRRRRGLSSAGLIAVQARPTSLPSLSTTQTQPEQPTSSSAPAIALPSAASKPPQSARSTRQRSKRRIIEQDDSLDFEQDVEAIGVASGRTPVADKRVSRSSKRRRVIEQEETPVGSQADSAGSAEQVAYAGEGRDGQTEASGVDEDEEEPDTLE</sequence>
<feature type="compositionally biased region" description="Low complexity" evidence="2">
    <location>
        <begin position="292"/>
        <end position="326"/>
    </location>
</feature>
<feature type="compositionally biased region" description="Acidic residues" evidence="2">
    <location>
        <begin position="415"/>
        <end position="427"/>
    </location>
</feature>
<dbReference type="OrthoDB" id="10584692at2759"/>
<evidence type="ECO:0000256" key="2">
    <source>
        <dbReference type="SAM" id="MobiDB-lite"/>
    </source>
</evidence>
<proteinExistence type="predicted"/>
<feature type="coiled-coil region" evidence="1">
    <location>
        <begin position="203"/>
        <end position="245"/>
    </location>
</feature>
<feature type="region of interest" description="Disordered" evidence="2">
    <location>
        <begin position="247"/>
        <end position="346"/>
    </location>
</feature>
<dbReference type="EMBL" id="LK052939">
    <property type="protein sequence ID" value="CDR39632.1"/>
    <property type="molecule type" value="Genomic_DNA"/>
</dbReference>
<reference evidence="3" key="1">
    <citation type="journal article" date="2014" name="Genome Announc.">
        <title>Draft genome sequence of Rhodosporidium toruloides CECT1137, an oleaginous yeast of biotechnological interest.</title>
        <authorList>
            <person name="Morin N."/>
            <person name="Calcas X."/>
            <person name="Devillers H."/>
            <person name="Durrens P."/>
            <person name="Sherman D.J."/>
            <person name="Nicaud J.-M."/>
            <person name="Neuveglise C."/>
        </authorList>
    </citation>
    <scope>NUCLEOTIDE SEQUENCE</scope>
    <source>
        <strain evidence="3">CECT1137</strain>
    </source>
</reference>
<feature type="compositionally biased region" description="Low complexity" evidence="2">
    <location>
        <begin position="257"/>
        <end position="272"/>
    </location>
</feature>
<dbReference type="AlphaFoldDB" id="A0A061AQ11"/>
<evidence type="ECO:0000313" key="3">
    <source>
        <dbReference type="EMBL" id="CDR39632.1"/>
    </source>
</evidence>
<organism evidence="3">
    <name type="scientific">Rhodotorula toruloides</name>
    <name type="common">Yeast</name>
    <name type="synonym">Rhodosporidium toruloides</name>
    <dbReference type="NCBI Taxonomy" id="5286"/>
    <lineage>
        <taxon>Eukaryota</taxon>
        <taxon>Fungi</taxon>
        <taxon>Dikarya</taxon>
        <taxon>Basidiomycota</taxon>
        <taxon>Pucciniomycotina</taxon>
        <taxon>Microbotryomycetes</taxon>
        <taxon>Sporidiobolales</taxon>
        <taxon>Sporidiobolaceae</taxon>
        <taxon>Rhodotorula</taxon>
    </lineage>
</organism>
<feature type="region of interest" description="Disordered" evidence="2">
    <location>
        <begin position="19"/>
        <end position="44"/>
    </location>
</feature>
<gene>
    <name evidence="3" type="ORF">RHTO0S_04e07272g</name>
</gene>
<keyword evidence="1" id="KW-0175">Coiled coil</keyword>
<accession>A0A061AQ11</accession>
<evidence type="ECO:0000256" key="1">
    <source>
        <dbReference type="SAM" id="Coils"/>
    </source>
</evidence>
<protein>
    <submittedName>
        <fullName evidence="3">RHTO0S04e07272g1_1</fullName>
    </submittedName>
</protein>
<name>A0A061AQ11_RHOTO</name>